<dbReference type="InterPro" id="IPR013154">
    <property type="entry name" value="ADH-like_N"/>
</dbReference>
<dbReference type="InterPro" id="IPR002328">
    <property type="entry name" value="ADH_Zn_CS"/>
</dbReference>
<evidence type="ECO:0000313" key="8">
    <source>
        <dbReference type="EMBL" id="ALV42463.1"/>
    </source>
</evidence>
<dbReference type="EMBL" id="CP013747">
    <property type="protein sequence ID" value="ALV42463.1"/>
    <property type="molecule type" value="Genomic_DNA"/>
</dbReference>
<dbReference type="PROSITE" id="PS00059">
    <property type="entry name" value="ADH_ZINC"/>
    <property type="match status" value="1"/>
</dbReference>
<dbReference type="SUPFAM" id="SSF50129">
    <property type="entry name" value="GroES-like"/>
    <property type="match status" value="1"/>
</dbReference>
<dbReference type="STRING" id="121292.AU252_15980"/>
<name>A0A0U3P028_9MICC</name>
<dbReference type="RefSeq" id="WP_058931580.1">
    <property type="nucleotide sequence ID" value="NZ_CP013747.1"/>
</dbReference>
<keyword evidence="3 6" id="KW-0479">Metal-binding</keyword>
<evidence type="ECO:0000256" key="2">
    <source>
        <dbReference type="ARBA" id="ARBA00008072"/>
    </source>
</evidence>
<dbReference type="CDD" id="cd08232">
    <property type="entry name" value="idonate-5-DH"/>
    <property type="match status" value="1"/>
</dbReference>
<organism evidence="8">
    <name type="scientific">Pseudarthrobacter sulfonivorans</name>
    <dbReference type="NCBI Taxonomy" id="121292"/>
    <lineage>
        <taxon>Bacteria</taxon>
        <taxon>Bacillati</taxon>
        <taxon>Actinomycetota</taxon>
        <taxon>Actinomycetes</taxon>
        <taxon>Micrococcales</taxon>
        <taxon>Micrococcaceae</taxon>
        <taxon>Pseudarthrobacter</taxon>
    </lineage>
</organism>
<evidence type="ECO:0000313" key="9">
    <source>
        <dbReference type="Proteomes" id="UP000065151"/>
    </source>
</evidence>
<proteinExistence type="inferred from homology"/>
<dbReference type="Proteomes" id="UP000065151">
    <property type="component" value="Chromosome"/>
</dbReference>
<dbReference type="InterPro" id="IPR036291">
    <property type="entry name" value="NAD(P)-bd_dom_sf"/>
</dbReference>
<keyword evidence="5" id="KW-0560">Oxidoreductase</keyword>
<evidence type="ECO:0000256" key="3">
    <source>
        <dbReference type="ARBA" id="ARBA00022723"/>
    </source>
</evidence>
<evidence type="ECO:0000256" key="4">
    <source>
        <dbReference type="ARBA" id="ARBA00022833"/>
    </source>
</evidence>
<protein>
    <submittedName>
        <fullName evidence="8">L-idonate 5-dehydrogenase</fullName>
    </submittedName>
</protein>
<dbReference type="InterPro" id="IPR011032">
    <property type="entry name" value="GroES-like_sf"/>
</dbReference>
<dbReference type="GO" id="GO:0008270">
    <property type="term" value="F:zinc ion binding"/>
    <property type="evidence" value="ECO:0007669"/>
    <property type="project" value="InterPro"/>
</dbReference>
<dbReference type="Pfam" id="PF00107">
    <property type="entry name" value="ADH_zinc_N"/>
    <property type="match status" value="1"/>
</dbReference>
<dbReference type="SMART" id="SM00829">
    <property type="entry name" value="PKS_ER"/>
    <property type="match status" value="1"/>
</dbReference>
<dbReference type="GO" id="GO:0016491">
    <property type="term" value="F:oxidoreductase activity"/>
    <property type="evidence" value="ECO:0007669"/>
    <property type="project" value="UniProtKB-KW"/>
</dbReference>
<reference evidence="8 9" key="1">
    <citation type="submission" date="2015-12" db="EMBL/GenBank/DDBJ databases">
        <authorList>
            <person name="Shamseldin A."/>
            <person name="Moawad H."/>
            <person name="Abd El-Rahim W.M."/>
            <person name="Sadowsky M.J."/>
        </authorList>
    </citation>
    <scope>NUCLEOTIDE SEQUENCE [LARGE SCALE GENOMIC DNA]</scope>
    <source>
        <strain evidence="8 9">Ar51</strain>
    </source>
</reference>
<feature type="domain" description="Enoyl reductase (ER)" evidence="7">
    <location>
        <begin position="10"/>
        <end position="335"/>
    </location>
</feature>
<dbReference type="PANTHER" id="PTHR43161:SF9">
    <property type="entry name" value="SORBITOL DEHYDROGENASE"/>
    <property type="match status" value="1"/>
</dbReference>
<keyword evidence="4 6" id="KW-0862">Zinc</keyword>
<dbReference type="SUPFAM" id="SSF51735">
    <property type="entry name" value="NAD(P)-binding Rossmann-fold domains"/>
    <property type="match status" value="1"/>
</dbReference>
<dbReference type="InterPro" id="IPR020843">
    <property type="entry name" value="ER"/>
</dbReference>
<dbReference type="InterPro" id="IPR013149">
    <property type="entry name" value="ADH-like_C"/>
</dbReference>
<evidence type="ECO:0000256" key="5">
    <source>
        <dbReference type="ARBA" id="ARBA00023002"/>
    </source>
</evidence>
<dbReference type="AlphaFoldDB" id="A0A0U3P028"/>
<dbReference type="Gene3D" id="3.90.180.10">
    <property type="entry name" value="Medium-chain alcohol dehydrogenases, catalytic domain"/>
    <property type="match status" value="1"/>
</dbReference>
<sequence length="338" mass="34226">MKAVVVHSAGDLRFEDRPDPDCPAGSVIVDVEYGGICGSDLHYVAHGASGLSLLADPMVLGHEVAGRISLLGDGVEGFAVGDAVTVHPAVYCGDCTDCLAGRTNLCPQVTYYGSAAHRPHTDGAFASRKAVPAGQLRRLPAGVTTRQAAVAEPLAVAIHAVGRAGSLAGKDVLVNGAGPIGALLVAAARRAGAASVVASDLSETSLAIAKRMGADGVVLVGSGAQLPDVDVAFEASGAARALGGVLAAVRRGGVVVQVGNLPAGPVTAELAALVFREIDYRGTFRFADELDDALAYLADGLDVEPLLTHTFDAGDVAEAFAVASDRRTGSSKVLLKFV</sequence>
<evidence type="ECO:0000256" key="1">
    <source>
        <dbReference type="ARBA" id="ARBA00001947"/>
    </source>
</evidence>
<dbReference type="PANTHER" id="PTHR43161">
    <property type="entry name" value="SORBITOL DEHYDROGENASE"/>
    <property type="match status" value="1"/>
</dbReference>
<evidence type="ECO:0000259" key="7">
    <source>
        <dbReference type="SMART" id="SM00829"/>
    </source>
</evidence>
<comment type="similarity">
    <text evidence="2 6">Belongs to the zinc-containing alcohol dehydrogenase family.</text>
</comment>
<dbReference type="KEGG" id="psul:AU252_15980"/>
<dbReference type="Gene3D" id="3.40.50.720">
    <property type="entry name" value="NAD(P)-binding Rossmann-like Domain"/>
    <property type="match status" value="1"/>
</dbReference>
<comment type="cofactor">
    <cofactor evidence="1 6">
        <name>Zn(2+)</name>
        <dbReference type="ChEBI" id="CHEBI:29105"/>
    </cofactor>
</comment>
<gene>
    <name evidence="8" type="ORF">AU252_15980</name>
</gene>
<evidence type="ECO:0000256" key="6">
    <source>
        <dbReference type="RuleBase" id="RU361277"/>
    </source>
</evidence>
<dbReference type="Pfam" id="PF08240">
    <property type="entry name" value="ADH_N"/>
    <property type="match status" value="1"/>
</dbReference>
<accession>A0A0U3P028</accession>